<reference evidence="2" key="1">
    <citation type="submission" date="2007-07" db="EMBL/GenBank/DDBJ databases">
        <title>PCAP assembly of the Caenorhabditis remanei genome.</title>
        <authorList>
            <consortium name="The Caenorhabditis remanei Sequencing Consortium"/>
            <person name="Wilson R.K."/>
        </authorList>
    </citation>
    <scope>NUCLEOTIDE SEQUENCE [LARGE SCALE GENOMIC DNA]</scope>
    <source>
        <strain evidence="2">PB4641</strain>
    </source>
</reference>
<gene>
    <name evidence="2" type="ORF">CRE_17004</name>
</gene>
<evidence type="ECO:0000256" key="1">
    <source>
        <dbReference type="SAM" id="MobiDB-lite"/>
    </source>
</evidence>
<dbReference type="EMBL" id="DS268552">
    <property type="protein sequence ID" value="EFO89221.1"/>
    <property type="molecule type" value="Genomic_DNA"/>
</dbReference>
<accession>E3N7X6</accession>
<dbReference type="Proteomes" id="UP000008281">
    <property type="component" value="Unassembled WGS sequence"/>
</dbReference>
<feature type="compositionally biased region" description="Basic and acidic residues" evidence="1">
    <location>
        <begin position="1"/>
        <end position="11"/>
    </location>
</feature>
<feature type="region of interest" description="Disordered" evidence="1">
    <location>
        <begin position="1"/>
        <end position="22"/>
    </location>
</feature>
<organism evidence="3">
    <name type="scientific">Caenorhabditis remanei</name>
    <name type="common">Caenorhabditis vulgaris</name>
    <dbReference type="NCBI Taxonomy" id="31234"/>
    <lineage>
        <taxon>Eukaryota</taxon>
        <taxon>Metazoa</taxon>
        <taxon>Ecdysozoa</taxon>
        <taxon>Nematoda</taxon>
        <taxon>Chromadorea</taxon>
        <taxon>Rhabditida</taxon>
        <taxon>Rhabditina</taxon>
        <taxon>Rhabditomorpha</taxon>
        <taxon>Rhabditoidea</taxon>
        <taxon>Rhabditidae</taxon>
        <taxon>Peloderinae</taxon>
        <taxon>Caenorhabditis</taxon>
    </lineage>
</organism>
<feature type="compositionally biased region" description="Polar residues" evidence="1">
    <location>
        <begin position="12"/>
        <end position="22"/>
    </location>
</feature>
<evidence type="ECO:0000313" key="2">
    <source>
        <dbReference type="EMBL" id="EFO89221.1"/>
    </source>
</evidence>
<dbReference type="HOGENOM" id="CLU_2906197_0_0_1"/>
<keyword evidence="3" id="KW-1185">Reference proteome</keyword>
<protein>
    <submittedName>
        <fullName evidence="2">Uncharacterized protein</fullName>
    </submittedName>
</protein>
<evidence type="ECO:0000313" key="3">
    <source>
        <dbReference type="Proteomes" id="UP000008281"/>
    </source>
</evidence>
<name>E3N7X6_CAERE</name>
<proteinExistence type="predicted"/>
<dbReference type="InParanoid" id="E3N7X6"/>
<sequence length="62" mass="6819">MEQEPKGKDASSPRTPSSISLLQSAPYIASEEMMDVIPDYGDGVSYEVEDLKSMRISKKPVV</sequence>
<dbReference type="AlphaFoldDB" id="E3N7X6"/>